<sequence>MNRVLLLKATGLVTAIAAITLLVPGCSGTPDGKRQNDWPADHAGPKVVVSFAPLYSFAASVAGDDAIVKNVMTSKGPHDFDPTADDIALVTQADLFFVVGLGLDEKKAEVMRTRSGNKNMKIIELGEQLDKKDLCEGFCTHADHGADHKHDTDPHVWLSPTHAAKLVGFIRDELKSKDPAHAAGYDARAAAYIEKLNAVKAYGTEKFKDKQDKKLVSFHDSLAYFEECFQLNVRGVLTKKPGQDVSNKEMTELIRICTKKTSPVRVILTEPQYSTSSQGEILRKELVNSGVTDPVLVEFDTLETVRPDELTPDWYEKKMRDNIDRLAEKMK</sequence>
<feature type="chain" id="PRO_5016410583" evidence="5">
    <location>
        <begin position="18"/>
        <end position="331"/>
    </location>
</feature>
<accession>A0A2Z3GYS9</accession>
<evidence type="ECO:0000256" key="3">
    <source>
        <dbReference type="ARBA" id="ARBA00022729"/>
    </source>
</evidence>
<dbReference type="InterPro" id="IPR006128">
    <property type="entry name" value="Lipoprotein_PsaA-like"/>
</dbReference>
<keyword evidence="2 4" id="KW-0813">Transport</keyword>
<dbReference type="OrthoDB" id="9810636at2"/>
<evidence type="ECO:0000313" key="7">
    <source>
        <dbReference type="Proteomes" id="UP000245802"/>
    </source>
</evidence>
<reference evidence="6 7" key="1">
    <citation type="submission" date="2018-01" db="EMBL/GenBank/DDBJ databases">
        <title>G. obscuriglobus.</title>
        <authorList>
            <person name="Franke J."/>
            <person name="Blomberg W."/>
            <person name="Selmecki A."/>
        </authorList>
    </citation>
    <scope>NUCLEOTIDE SEQUENCE [LARGE SCALE GENOMIC DNA]</scope>
    <source>
        <strain evidence="6 7">DSM 5831</strain>
    </source>
</reference>
<dbReference type="Gene3D" id="3.40.50.1980">
    <property type="entry name" value="Nitrogenase molybdenum iron protein domain"/>
    <property type="match status" value="2"/>
</dbReference>
<comment type="similarity">
    <text evidence="1 4">Belongs to the bacterial solute-binding protein 9 family.</text>
</comment>
<keyword evidence="3 5" id="KW-0732">Signal</keyword>
<name>A0A2Z3GYS9_9BACT</name>
<dbReference type="PANTHER" id="PTHR42953">
    <property type="entry name" value="HIGH-AFFINITY ZINC UPTAKE SYSTEM PROTEIN ZNUA-RELATED"/>
    <property type="match status" value="1"/>
</dbReference>
<dbReference type="PANTHER" id="PTHR42953:SF3">
    <property type="entry name" value="HIGH-AFFINITY ZINC UPTAKE SYSTEM PROTEIN ZNUA"/>
    <property type="match status" value="1"/>
</dbReference>
<dbReference type="EMBL" id="CP025958">
    <property type="protein sequence ID" value="AWM37212.1"/>
    <property type="molecule type" value="Genomic_DNA"/>
</dbReference>
<dbReference type="GO" id="GO:0007155">
    <property type="term" value="P:cell adhesion"/>
    <property type="evidence" value="ECO:0007669"/>
    <property type="project" value="InterPro"/>
</dbReference>
<organism evidence="6 7">
    <name type="scientific">Gemmata obscuriglobus</name>
    <dbReference type="NCBI Taxonomy" id="114"/>
    <lineage>
        <taxon>Bacteria</taxon>
        <taxon>Pseudomonadati</taxon>
        <taxon>Planctomycetota</taxon>
        <taxon>Planctomycetia</taxon>
        <taxon>Gemmatales</taxon>
        <taxon>Gemmataceae</taxon>
        <taxon>Gemmata</taxon>
    </lineage>
</organism>
<evidence type="ECO:0000313" key="6">
    <source>
        <dbReference type="EMBL" id="AWM37212.1"/>
    </source>
</evidence>
<dbReference type="RefSeq" id="WP_010047694.1">
    <property type="nucleotide sequence ID" value="NZ_CP025958.1"/>
</dbReference>
<feature type="signal peptide" evidence="5">
    <location>
        <begin position="1"/>
        <end position="17"/>
    </location>
</feature>
<evidence type="ECO:0000256" key="5">
    <source>
        <dbReference type="SAM" id="SignalP"/>
    </source>
</evidence>
<evidence type="ECO:0000256" key="2">
    <source>
        <dbReference type="ARBA" id="ARBA00022448"/>
    </source>
</evidence>
<dbReference type="Pfam" id="PF01297">
    <property type="entry name" value="ZnuA"/>
    <property type="match status" value="1"/>
</dbReference>
<evidence type="ECO:0000256" key="4">
    <source>
        <dbReference type="RuleBase" id="RU003512"/>
    </source>
</evidence>
<dbReference type="GO" id="GO:0030001">
    <property type="term" value="P:metal ion transport"/>
    <property type="evidence" value="ECO:0007669"/>
    <property type="project" value="InterPro"/>
</dbReference>
<dbReference type="PRINTS" id="PR00690">
    <property type="entry name" value="ADHESNFAMILY"/>
</dbReference>
<protein>
    <submittedName>
        <fullName evidence="6">Zinc ABC transporter substrate-binding protein</fullName>
    </submittedName>
</protein>
<dbReference type="InterPro" id="IPR050492">
    <property type="entry name" value="Bact_metal-bind_prot9"/>
</dbReference>
<dbReference type="AlphaFoldDB" id="A0A2Z3GYS9"/>
<dbReference type="InterPro" id="IPR006127">
    <property type="entry name" value="ZnuA-like"/>
</dbReference>
<gene>
    <name evidence="6" type="ORF">C1280_09365</name>
</gene>
<dbReference type="KEGG" id="gog:C1280_09365"/>
<keyword evidence="7" id="KW-1185">Reference proteome</keyword>
<evidence type="ECO:0000256" key="1">
    <source>
        <dbReference type="ARBA" id="ARBA00011028"/>
    </source>
</evidence>
<dbReference type="Proteomes" id="UP000245802">
    <property type="component" value="Chromosome"/>
</dbReference>
<proteinExistence type="inferred from homology"/>
<dbReference type="GO" id="GO:0046872">
    <property type="term" value="F:metal ion binding"/>
    <property type="evidence" value="ECO:0007669"/>
    <property type="project" value="InterPro"/>
</dbReference>
<dbReference type="SUPFAM" id="SSF53807">
    <property type="entry name" value="Helical backbone' metal receptor"/>
    <property type="match status" value="1"/>
</dbReference>